<dbReference type="PANTHER" id="PTHR28004">
    <property type="entry name" value="ZGC:162816-RELATED"/>
    <property type="match status" value="1"/>
</dbReference>
<reference evidence="2 3" key="1">
    <citation type="submission" date="2023-04" db="EMBL/GenBank/DDBJ databases">
        <title>Marinobulbifer ophiurae gen. nov., sp. Nov., isolate from tissue of brittle star Ophioplocus japonicus.</title>
        <authorList>
            <person name="Kawano K."/>
            <person name="Sawayama S."/>
            <person name="Nakagawa S."/>
        </authorList>
    </citation>
    <scope>NUCLEOTIDE SEQUENCE [LARGE SCALE GENOMIC DNA]</scope>
    <source>
        <strain evidence="2 3">NKW57</strain>
    </source>
</reference>
<protein>
    <submittedName>
        <fullName evidence="2">DSD1 family PLP-dependent enzyme</fullName>
    </submittedName>
</protein>
<gene>
    <name evidence="2" type="ORF">MNKW57_16660</name>
</gene>
<proteinExistence type="predicted"/>
<dbReference type="SUPFAM" id="SSF51419">
    <property type="entry name" value="PLP-binding barrel"/>
    <property type="match status" value="1"/>
</dbReference>
<dbReference type="InterPro" id="IPR051466">
    <property type="entry name" value="D-amino_acid_metab_enzyme"/>
</dbReference>
<dbReference type="Pfam" id="PF01168">
    <property type="entry name" value="Ala_racemase_N"/>
    <property type="match status" value="1"/>
</dbReference>
<evidence type="ECO:0000259" key="1">
    <source>
        <dbReference type="Pfam" id="PF01168"/>
    </source>
</evidence>
<evidence type="ECO:0000313" key="2">
    <source>
        <dbReference type="EMBL" id="GMG87345.1"/>
    </source>
</evidence>
<dbReference type="PANTHER" id="PTHR28004:SF2">
    <property type="entry name" value="D-SERINE DEHYDRATASE"/>
    <property type="match status" value="1"/>
</dbReference>
<comment type="caution">
    <text evidence="2">The sequence shown here is derived from an EMBL/GenBank/DDBJ whole genome shotgun (WGS) entry which is preliminary data.</text>
</comment>
<evidence type="ECO:0000313" key="3">
    <source>
        <dbReference type="Proteomes" id="UP001224392"/>
    </source>
</evidence>
<accession>A0ABQ6LZ34</accession>
<dbReference type="InterPro" id="IPR001608">
    <property type="entry name" value="Ala_racemase_N"/>
</dbReference>
<dbReference type="InterPro" id="IPR029066">
    <property type="entry name" value="PLP-binding_barrel"/>
</dbReference>
<dbReference type="CDD" id="cd06814">
    <property type="entry name" value="PLPDE_III_DSD_D-TA_like_3"/>
    <property type="match status" value="1"/>
</dbReference>
<keyword evidence="3" id="KW-1185">Reference proteome</keyword>
<dbReference type="RefSeq" id="WP_285763976.1">
    <property type="nucleotide sequence ID" value="NZ_BSYJ01000003.1"/>
</dbReference>
<dbReference type="Gene3D" id="3.20.20.10">
    <property type="entry name" value="Alanine racemase"/>
    <property type="match status" value="1"/>
</dbReference>
<organism evidence="2 3">
    <name type="scientific">Biformimicrobium ophioploci</name>
    <dbReference type="NCBI Taxonomy" id="3036711"/>
    <lineage>
        <taxon>Bacteria</taxon>
        <taxon>Pseudomonadati</taxon>
        <taxon>Pseudomonadota</taxon>
        <taxon>Gammaproteobacteria</taxon>
        <taxon>Cellvibrionales</taxon>
        <taxon>Microbulbiferaceae</taxon>
        <taxon>Biformimicrobium</taxon>
    </lineage>
</organism>
<dbReference type="EMBL" id="BSYJ01000003">
    <property type="protein sequence ID" value="GMG87345.1"/>
    <property type="molecule type" value="Genomic_DNA"/>
</dbReference>
<feature type="domain" description="Alanine racemase N-terminal" evidence="1">
    <location>
        <begin position="53"/>
        <end position="286"/>
    </location>
</feature>
<name>A0ABQ6LZ34_9GAMM</name>
<dbReference type="Proteomes" id="UP001224392">
    <property type="component" value="Unassembled WGS sequence"/>
</dbReference>
<sequence length="419" mass="46233">MKRRTLLLGGLAGAAGAGLLLRPSDRGAPHAPYFRTLSSALDSAGHSGPRLVIDRKLLRANIDTLLGHIDNRFAYRIVAKSLPSIPLLREVMQISGSNRLMLFHQPFISRVAEDLPEADVLLGKPMPVAAAAAFYQQRPNTTFNPSRQLHWLMDTPARVQQYARLAAELNEQLQVCIELDVGLHRGGVQTDTQLLKMLDEIRSASHLQFTGLMGYEPHVVKVPGNPETYRDKAMTAYSHYVELAKSHLGDDWPGDVILNCAGSPTYQLYNHGDYPFNELAAGSCLVKPSDFDIPTLADHVPASYIATPVLKSTGSVQIPGINLGPLQSLWDPNRRRTVFTYGGAWKAEPVSPAGLSVNPLYGRSTNQEMLNGSEATDLRVDDWVFLRPTQSEFVFLQFGDLAVFEDGKVQAYWPVFSQT</sequence>